<evidence type="ECO:0000313" key="6">
    <source>
        <dbReference type="EMBL" id="CAF2865537.1"/>
    </source>
</evidence>
<dbReference type="AlphaFoldDB" id="A0A7R8CR76"/>
<comment type="similarity">
    <text evidence="1">Belongs to the MsrA Met sulfoxide reductase family.</text>
</comment>
<dbReference type="GO" id="GO:0008113">
    <property type="term" value="F:peptide-methionine (S)-S-oxide reductase activity"/>
    <property type="evidence" value="ECO:0007669"/>
    <property type="project" value="UniProtKB-EC"/>
</dbReference>
<dbReference type="OMA" id="QCFWGAE"/>
<accession>A0A7R8CR76</accession>
<evidence type="ECO:0000256" key="2">
    <source>
        <dbReference type="ARBA" id="ARBA00012502"/>
    </source>
</evidence>
<evidence type="ECO:0000256" key="3">
    <source>
        <dbReference type="ARBA" id="ARBA00023002"/>
    </source>
</evidence>
<evidence type="ECO:0000259" key="5">
    <source>
        <dbReference type="Pfam" id="PF01625"/>
    </source>
</evidence>
<evidence type="ECO:0000256" key="1">
    <source>
        <dbReference type="ARBA" id="ARBA00005591"/>
    </source>
</evidence>
<dbReference type="EMBL" id="HG994581">
    <property type="protein sequence ID" value="CAF2865537.1"/>
    <property type="molecule type" value="Genomic_DNA"/>
</dbReference>
<dbReference type="InterPro" id="IPR002569">
    <property type="entry name" value="Met_Sox_Rdtase_MsrA_dom"/>
</dbReference>
<dbReference type="OrthoDB" id="77405at2759"/>
<dbReference type="SUPFAM" id="SSF55068">
    <property type="entry name" value="Peptide methionine sulfoxide reductase"/>
    <property type="match status" value="1"/>
</dbReference>
<feature type="domain" description="Peptide methionine sulphoxide reductase MsrA" evidence="5">
    <location>
        <begin position="2"/>
        <end position="116"/>
    </location>
</feature>
<dbReference type="EC" id="1.8.4.11" evidence="2"/>
<reference evidence="6" key="1">
    <citation type="submission" date="2021-02" db="EMBL/GenBank/DDBJ databases">
        <authorList>
            <person name="Bekaert M."/>
        </authorList>
    </citation>
    <scope>NUCLEOTIDE SEQUENCE</scope>
    <source>
        <strain evidence="6">IoA-00</strain>
    </source>
</reference>
<evidence type="ECO:0000256" key="4">
    <source>
        <dbReference type="ARBA" id="ARBA00030643"/>
    </source>
</evidence>
<sequence length="176" mass="20321">MRGVILTRVGYTGGSSSNPTYHRLSDHTESVEVQFDSEVLPYEEVLNFFWRKHDPFGKKSNQYMSAIFYHNEEQQKIATQSIEKIEKSKNRKVVTKLLPAKEFYLAEDYHQKFYLSQLPDLMKYFKFTPSKLATSPLATKLNGHVSGAGTGLQFKEDMKLLNLSKEDILEINKAFN</sequence>
<dbReference type="Proteomes" id="UP000675881">
    <property type="component" value="Chromosome 2"/>
</dbReference>
<organism evidence="6 7">
    <name type="scientific">Lepeophtheirus salmonis</name>
    <name type="common">Salmon louse</name>
    <name type="synonym">Caligus salmonis</name>
    <dbReference type="NCBI Taxonomy" id="72036"/>
    <lineage>
        <taxon>Eukaryota</taxon>
        <taxon>Metazoa</taxon>
        <taxon>Ecdysozoa</taxon>
        <taxon>Arthropoda</taxon>
        <taxon>Crustacea</taxon>
        <taxon>Multicrustacea</taxon>
        <taxon>Hexanauplia</taxon>
        <taxon>Copepoda</taxon>
        <taxon>Siphonostomatoida</taxon>
        <taxon>Caligidae</taxon>
        <taxon>Lepeophtheirus</taxon>
    </lineage>
</organism>
<dbReference type="Pfam" id="PF01625">
    <property type="entry name" value="PMSR"/>
    <property type="match status" value="1"/>
</dbReference>
<dbReference type="InterPro" id="IPR036509">
    <property type="entry name" value="Met_Sox_Rdtase_MsrA_sf"/>
</dbReference>
<dbReference type="Gene3D" id="3.30.1060.10">
    <property type="entry name" value="Peptide methionine sulphoxide reductase MsrA"/>
    <property type="match status" value="1"/>
</dbReference>
<keyword evidence="3 6" id="KW-0560">Oxidoreductase</keyword>
<dbReference type="PANTHER" id="PTHR43774:SF1">
    <property type="entry name" value="PEPTIDE METHIONINE SULFOXIDE REDUCTASE MSRA 2"/>
    <property type="match status" value="1"/>
</dbReference>
<protein>
    <recommendedName>
        <fullName evidence="2">peptide-methionine (S)-S-oxide reductase</fullName>
        <ecNumber evidence="2">1.8.4.11</ecNumber>
    </recommendedName>
    <alternativeName>
        <fullName evidence="4">Peptide-methionine (S)-S-oxide reductase</fullName>
    </alternativeName>
</protein>
<dbReference type="PANTHER" id="PTHR43774">
    <property type="entry name" value="PEPTIDE METHIONINE SULFOXIDE REDUCTASE"/>
    <property type="match status" value="1"/>
</dbReference>
<keyword evidence="7" id="KW-1185">Reference proteome</keyword>
<gene>
    <name evidence="6" type="ORF">LSAA_6644</name>
</gene>
<evidence type="ECO:0000313" key="7">
    <source>
        <dbReference type="Proteomes" id="UP000675881"/>
    </source>
</evidence>
<proteinExistence type="inferred from homology"/>
<name>A0A7R8CR76_LEPSM</name>